<dbReference type="InterPro" id="IPR005835">
    <property type="entry name" value="NTP_transferase_dom"/>
</dbReference>
<dbReference type="PANTHER" id="PTHR46390">
    <property type="entry name" value="MANNOSE-1-PHOSPHATE GUANYLYLTRANSFERASE"/>
    <property type="match status" value="1"/>
</dbReference>
<dbReference type="PANTHER" id="PTHR46390:SF1">
    <property type="entry name" value="MANNOSE-1-PHOSPHATE GUANYLYLTRANSFERASE"/>
    <property type="match status" value="1"/>
</dbReference>
<proteinExistence type="predicted"/>
<evidence type="ECO:0000259" key="1">
    <source>
        <dbReference type="Pfam" id="PF00483"/>
    </source>
</evidence>
<organism evidence="2 3">
    <name type="scientific">Enterobacter roggenkampii</name>
    <dbReference type="NCBI Taxonomy" id="1812935"/>
    <lineage>
        <taxon>Bacteria</taxon>
        <taxon>Pseudomonadati</taxon>
        <taxon>Pseudomonadota</taxon>
        <taxon>Gammaproteobacteria</taxon>
        <taxon>Enterobacterales</taxon>
        <taxon>Enterobacteriaceae</taxon>
        <taxon>Enterobacter</taxon>
        <taxon>Enterobacter cloacae complex</taxon>
    </lineage>
</organism>
<dbReference type="Pfam" id="PF00483">
    <property type="entry name" value="NTP_transferase"/>
    <property type="match status" value="1"/>
</dbReference>
<reference evidence="2" key="1">
    <citation type="journal article" date="2020" name="J Glob Antimicrob Resist">
        <title>Genomic characterization of clinical Enterobacter roggenkampii co-harboring blaIMP-1- and blaGES-5-encoding IncP6 and mcr-9-encoding IncHI2 plasmids isolated in Japan.</title>
        <authorList>
            <person name="Umeda K."/>
            <person name="Nakamura H."/>
            <person name="Fukuda A."/>
            <person name="Matsumoto Y."/>
            <person name="Motooka D."/>
            <person name="Nakamura S."/>
            <person name="Yasui Y."/>
            <person name="Yoshida H."/>
            <person name="Kawahara R."/>
        </authorList>
    </citation>
    <scope>NUCLEOTIDE SEQUENCE</scope>
    <source>
        <strain evidence="2">OIPH-N260</strain>
    </source>
</reference>
<dbReference type="Gene3D" id="3.90.550.10">
    <property type="entry name" value="Spore Coat Polysaccharide Biosynthesis Protein SpsA, Chain A"/>
    <property type="match status" value="1"/>
</dbReference>
<protein>
    <recommendedName>
        <fullName evidence="1">Nucleotidyl transferase domain-containing protein</fullName>
    </recommendedName>
</protein>
<sequence length="180" mass="19769">MATSKLIPIIMAGGTGSRLWPLSRELYPKQFIPVKGDYTMLQSTIKRLDGLDCSNPIVICNEKHRFIVAEQLLQLNKLTKNIILEPVGRNTAPAVALAALAAKKNNAESNPLLLVLAADHIFEKEEVFREAIRQAIPCAKQGKLVTFGIVPDRAETGYGYIMRGDSISQKGCNEAYKGLC</sequence>
<name>A0AAU9BZV5_9ENTR</name>
<dbReference type="Proteomes" id="UP000595858">
    <property type="component" value="Chromosome"/>
</dbReference>
<dbReference type="SUPFAM" id="SSF53448">
    <property type="entry name" value="Nucleotide-diphospho-sugar transferases"/>
    <property type="match status" value="1"/>
</dbReference>
<dbReference type="EMBL" id="AP023447">
    <property type="protein sequence ID" value="BCL43585.1"/>
    <property type="molecule type" value="Genomic_DNA"/>
</dbReference>
<dbReference type="InterPro" id="IPR029044">
    <property type="entry name" value="Nucleotide-diphossugar_trans"/>
</dbReference>
<dbReference type="InterPro" id="IPR051161">
    <property type="entry name" value="Mannose-6P_isomerase_type2"/>
</dbReference>
<evidence type="ECO:0000313" key="3">
    <source>
        <dbReference type="Proteomes" id="UP000595858"/>
    </source>
</evidence>
<evidence type="ECO:0000313" key="2">
    <source>
        <dbReference type="EMBL" id="BCL43585.1"/>
    </source>
</evidence>
<gene>
    <name evidence="2" type="ORF">OIPHN260_30870</name>
</gene>
<dbReference type="GO" id="GO:0004475">
    <property type="term" value="F:mannose-1-phosphate guanylyltransferase (GTP) activity"/>
    <property type="evidence" value="ECO:0007669"/>
    <property type="project" value="TreeGrafter"/>
</dbReference>
<feature type="domain" description="Nucleotidyl transferase" evidence="1">
    <location>
        <begin position="8"/>
        <end position="165"/>
    </location>
</feature>
<accession>A0AAU9BZV5</accession>
<dbReference type="GO" id="GO:0009298">
    <property type="term" value="P:GDP-mannose biosynthetic process"/>
    <property type="evidence" value="ECO:0007669"/>
    <property type="project" value="TreeGrafter"/>
</dbReference>
<dbReference type="AlphaFoldDB" id="A0AAU9BZV5"/>